<feature type="signal peptide" evidence="1">
    <location>
        <begin position="1"/>
        <end position="21"/>
    </location>
</feature>
<protein>
    <recommendedName>
        <fullName evidence="2">TonB C-terminal domain-containing protein</fullName>
    </recommendedName>
</protein>
<dbReference type="RefSeq" id="WP_307346641.1">
    <property type="nucleotide sequence ID" value="NZ_JAUSVS010000001.1"/>
</dbReference>
<reference evidence="3 4" key="1">
    <citation type="submission" date="2023-07" db="EMBL/GenBank/DDBJ databases">
        <title>Genomic Encyclopedia of Type Strains, Phase IV (KMG-IV): sequencing the most valuable type-strain genomes for metagenomic binning, comparative biology and taxonomic classification.</title>
        <authorList>
            <person name="Goeker M."/>
        </authorList>
    </citation>
    <scope>NUCLEOTIDE SEQUENCE [LARGE SCALE GENOMIC DNA]</scope>
    <source>
        <strain evidence="3 4">DSM 18695</strain>
    </source>
</reference>
<evidence type="ECO:0000259" key="2">
    <source>
        <dbReference type="Pfam" id="PF03544"/>
    </source>
</evidence>
<evidence type="ECO:0000256" key="1">
    <source>
        <dbReference type="SAM" id="SignalP"/>
    </source>
</evidence>
<organism evidence="3 4">
    <name type="scientific">Caulobacter ginsengisoli</name>
    <dbReference type="NCBI Taxonomy" id="400775"/>
    <lineage>
        <taxon>Bacteria</taxon>
        <taxon>Pseudomonadati</taxon>
        <taxon>Pseudomonadota</taxon>
        <taxon>Alphaproteobacteria</taxon>
        <taxon>Caulobacterales</taxon>
        <taxon>Caulobacteraceae</taxon>
        <taxon>Caulobacter</taxon>
    </lineage>
</organism>
<dbReference type="Gene3D" id="3.30.1150.10">
    <property type="match status" value="1"/>
</dbReference>
<sequence>MKSRTLLLTVAILLLGAQALAADSKGPLVTDPDWDRRPLGDDVAKYYPDKAMTNGISGKAIIACRIAVTGYLENCRIMDEAPAGQDFGVASVRMAEKRLFHMKPMSLMGRPVGGQVVFVPVVWLAPDSSGYPRTDFRPGDNALLLTPDPAGSIRCPTAAAPGQMCKPHTVSWTEQPMFLEIKAQQAAGGALEGLSQLNCQIQPDLRLKDCKIAGVTTPAAVAAATAIADGLLAPAKAEDGTATVGARIVVTLNWTRLIQKMAAYDKVTDGL</sequence>
<feature type="chain" id="PRO_5045684632" description="TonB C-terminal domain-containing protein" evidence="1">
    <location>
        <begin position="22"/>
        <end position="271"/>
    </location>
</feature>
<evidence type="ECO:0000313" key="3">
    <source>
        <dbReference type="EMBL" id="MDQ0463191.1"/>
    </source>
</evidence>
<comment type="caution">
    <text evidence="3">The sequence shown here is derived from an EMBL/GenBank/DDBJ whole genome shotgun (WGS) entry which is preliminary data.</text>
</comment>
<keyword evidence="1" id="KW-0732">Signal</keyword>
<dbReference type="SUPFAM" id="SSF74653">
    <property type="entry name" value="TolA/TonB C-terminal domain"/>
    <property type="match status" value="1"/>
</dbReference>
<feature type="domain" description="TonB C-terminal" evidence="2">
    <location>
        <begin position="44"/>
        <end position="116"/>
    </location>
</feature>
<name>A0ABU0IMF0_9CAUL</name>
<dbReference type="EMBL" id="JAUSVS010000001">
    <property type="protein sequence ID" value="MDQ0463191.1"/>
    <property type="molecule type" value="Genomic_DNA"/>
</dbReference>
<accession>A0ABU0IMF0</accession>
<dbReference type="Proteomes" id="UP001228905">
    <property type="component" value="Unassembled WGS sequence"/>
</dbReference>
<proteinExistence type="predicted"/>
<keyword evidence="4" id="KW-1185">Reference proteome</keyword>
<gene>
    <name evidence="3" type="ORF">QO010_000939</name>
</gene>
<evidence type="ECO:0000313" key="4">
    <source>
        <dbReference type="Proteomes" id="UP001228905"/>
    </source>
</evidence>
<dbReference type="InterPro" id="IPR037682">
    <property type="entry name" value="TonB_C"/>
</dbReference>
<dbReference type="Pfam" id="PF03544">
    <property type="entry name" value="TonB_C"/>
    <property type="match status" value="1"/>
</dbReference>